<accession>A0A7S1KNX7</accession>
<reference evidence="1" key="1">
    <citation type="submission" date="2021-01" db="EMBL/GenBank/DDBJ databases">
        <authorList>
            <person name="Corre E."/>
            <person name="Pelletier E."/>
            <person name="Niang G."/>
            <person name="Scheremetjew M."/>
            <person name="Finn R."/>
            <person name="Kale V."/>
            <person name="Holt S."/>
            <person name="Cochrane G."/>
            <person name="Meng A."/>
            <person name="Brown T."/>
            <person name="Cohen L."/>
        </authorList>
    </citation>
    <scope>NUCLEOTIDE SEQUENCE</scope>
    <source>
        <strain evidence="1">WS</strain>
    </source>
</reference>
<dbReference type="AlphaFoldDB" id="A0A7S1KNX7"/>
<name>A0A7S1KNX7_9EUKA</name>
<sequence length="203" mass="23599">MTSNQYTSQIDHWIKTWSQWPVEIQNQALSQLSKSSLTNGIFKTEQRFQVPVPIEATDRQFAFQLIVKEFSLVDFVIEDYYATRMSLNQDRWTKPIIREDRVKGTIVEKNSDTIVVEGTDTEPFTLVFNVSEATSSNDPKTLTLDMARTTYFDQVRKFKPYIEEWKPHFGKAQLKEVNLEDVMGGDKKEKRGHRHGHDSACCQ</sequence>
<gene>
    <name evidence="1" type="ORF">PCOS0759_LOCUS3593</name>
</gene>
<dbReference type="EMBL" id="HBGD01004352">
    <property type="protein sequence ID" value="CAD9080353.1"/>
    <property type="molecule type" value="Transcribed_RNA"/>
</dbReference>
<evidence type="ECO:0000313" key="1">
    <source>
        <dbReference type="EMBL" id="CAD9080353.1"/>
    </source>
</evidence>
<organism evidence="1">
    <name type="scientific">Percolomonas cosmopolitus</name>
    <dbReference type="NCBI Taxonomy" id="63605"/>
    <lineage>
        <taxon>Eukaryota</taxon>
        <taxon>Discoba</taxon>
        <taxon>Heterolobosea</taxon>
        <taxon>Tetramitia</taxon>
        <taxon>Eutetramitia</taxon>
        <taxon>Percolomonadidae</taxon>
        <taxon>Percolomonas</taxon>
    </lineage>
</organism>
<proteinExistence type="predicted"/>
<protein>
    <submittedName>
        <fullName evidence="1">Uncharacterized protein</fullName>
    </submittedName>
</protein>